<evidence type="ECO:0000256" key="2">
    <source>
        <dbReference type="ARBA" id="ARBA00022679"/>
    </source>
</evidence>
<dbReference type="Pfam" id="PF05958">
    <property type="entry name" value="tRNA_U5-meth_tr"/>
    <property type="match status" value="1"/>
</dbReference>
<evidence type="ECO:0000256" key="3">
    <source>
        <dbReference type="ARBA" id="ARBA00022691"/>
    </source>
</evidence>
<evidence type="ECO:0000259" key="6">
    <source>
        <dbReference type="PROSITE" id="PS50926"/>
    </source>
</evidence>
<dbReference type="InterPro" id="IPR030390">
    <property type="entry name" value="MeTrfase_TrmA_AS"/>
</dbReference>
<keyword evidence="1 4" id="KW-0489">Methyltransferase</keyword>
<evidence type="ECO:0000313" key="7">
    <source>
        <dbReference type="EMBL" id="PDW00126.1"/>
    </source>
</evidence>
<sequence length="435" mass="46984">MHELHITIEGIAQGGDGVGRSDGMVVFARGGLPGEEVRVRLTERKSSYARGEVVEVITASPDRVQPVLDTSNHAPWQHIAYDAQVRFKETILREQLAKLAGVDRAPLSPMLVAPHPWGYRNAATLHCDGSDCGYYASGSRTVIDLPHDPLLLPALNEALAGLRKVVGEADAVIGSRLRLVREVSLRASVAFGYSLGTLHPAPGADPAALQRLAHAWFDEVASLAGVCLDDAEFHRTHKAIVGVASLHDHLDEIVFSLSPTSFFQVNLPQAEQMLALVKQALEPAPGQHLLDLYSGVGTFALPLAAAGAKVTAIEDHWDAVTDGERSAALNGIGGVNFLRASVERALVRMEERFDGVVLDPPRRGCHPSVLTELIRLAPPRIVYISCHPGILGRDLMPLLRAGYQIQLLQPIDLFPQTPHIETLVVLQQAALPDPQ</sequence>
<feature type="binding site" evidence="4">
    <location>
        <position position="359"/>
    </location>
    <ligand>
        <name>S-adenosyl-L-methionine</name>
        <dbReference type="ChEBI" id="CHEBI:59789"/>
    </ligand>
</feature>
<dbReference type="InterPro" id="IPR002792">
    <property type="entry name" value="TRAM_dom"/>
</dbReference>
<reference evidence="7 8" key="1">
    <citation type="submission" date="2016-05" db="EMBL/GenBank/DDBJ databases">
        <authorList>
            <person name="Lavstsen T."/>
            <person name="Jespersen J.S."/>
        </authorList>
    </citation>
    <scope>NUCLEOTIDE SEQUENCE [LARGE SCALE GENOMIC DNA]</scope>
    <source>
        <strain evidence="7 8">B7-9</strain>
    </source>
</reference>
<dbReference type="InterPro" id="IPR030391">
    <property type="entry name" value="MeTrfase_TrmA_CS"/>
</dbReference>
<feature type="domain" description="TRAM" evidence="6">
    <location>
        <begin position="1"/>
        <end position="55"/>
    </location>
</feature>
<keyword evidence="3 4" id="KW-0949">S-adenosyl-L-methionine</keyword>
<evidence type="ECO:0000256" key="4">
    <source>
        <dbReference type="PROSITE-ProRule" id="PRU01024"/>
    </source>
</evidence>
<dbReference type="PROSITE" id="PS51687">
    <property type="entry name" value="SAM_MT_RNA_M5U"/>
    <property type="match status" value="1"/>
</dbReference>
<dbReference type="Gene3D" id="2.40.50.140">
    <property type="entry name" value="Nucleic acid-binding proteins"/>
    <property type="match status" value="1"/>
</dbReference>
<comment type="similarity">
    <text evidence="4">Belongs to the class I-like SAM-binding methyltransferase superfamily. RNA M5U methyltransferase family.</text>
</comment>
<evidence type="ECO:0000256" key="1">
    <source>
        <dbReference type="ARBA" id="ARBA00022603"/>
    </source>
</evidence>
<dbReference type="Pfam" id="PF01938">
    <property type="entry name" value="TRAM"/>
    <property type="match status" value="1"/>
</dbReference>
<dbReference type="GO" id="GO:0070475">
    <property type="term" value="P:rRNA base methylation"/>
    <property type="evidence" value="ECO:0007669"/>
    <property type="project" value="TreeGrafter"/>
</dbReference>
<dbReference type="PROSITE" id="PS01231">
    <property type="entry name" value="TRMA_2"/>
    <property type="match status" value="1"/>
</dbReference>
<dbReference type="NCBIfam" id="TIGR00479">
    <property type="entry name" value="rumA"/>
    <property type="match status" value="1"/>
</dbReference>
<proteinExistence type="inferred from homology"/>
<keyword evidence="2 4" id="KW-0808">Transferase</keyword>
<name>A0A2H3KPN5_9CHLR</name>
<dbReference type="PROSITE" id="PS50926">
    <property type="entry name" value="TRAM"/>
    <property type="match status" value="1"/>
</dbReference>
<dbReference type="OrthoDB" id="9804590at2"/>
<dbReference type="GO" id="GO:0070041">
    <property type="term" value="F:rRNA (uridine-C5-)-methyltransferase activity"/>
    <property type="evidence" value="ECO:0007669"/>
    <property type="project" value="TreeGrafter"/>
</dbReference>
<accession>A0A2H3KPN5</accession>
<protein>
    <submittedName>
        <fullName evidence="7">23S rRNA (Uracil-5-)-methyltransferase RumA</fullName>
    </submittedName>
</protein>
<dbReference type="InterPro" id="IPR029063">
    <property type="entry name" value="SAM-dependent_MTases_sf"/>
</dbReference>
<feature type="binding site" evidence="4">
    <location>
        <position position="293"/>
    </location>
    <ligand>
        <name>S-adenosyl-L-methionine</name>
        <dbReference type="ChEBI" id="CHEBI:59789"/>
    </ligand>
</feature>
<feature type="active site" description="Nucleophile" evidence="4">
    <location>
        <position position="386"/>
    </location>
</feature>
<dbReference type="PROSITE" id="PS01230">
    <property type="entry name" value="TRMA_1"/>
    <property type="match status" value="1"/>
</dbReference>
<dbReference type="InterPro" id="IPR010280">
    <property type="entry name" value="U5_MeTrfase_fam"/>
</dbReference>
<comment type="caution">
    <text evidence="7">The sequence shown here is derived from an EMBL/GenBank/DDBJ whole genome shotgun (WGS) entry which is preliminary data.</text>
</comment>
<dbReference type="InterPro" id="IPR012340">
    <property type="entry name" value="NA-bd_OB-fold"/>
</dbReference>
<feature type="binding site" evidence="4">
    <location>
        <position position="264"/>
    </location>
    <ligand>
        <name>S-adenosyl-L-methionine</name>
        <dbReference type="ChEBI" id="CHEBI:59789"/>
    </ligand>
</feature>
<evidence type="ECO:0000256" key="5">
    <source>
        <dbReference type="PROSITE-ProRule" id="PRU10015"/>
    </source>
</evidence>
<keyword evidence="8" id="KW-1185">Reference proteome</keyword>
<dbReference type="PANTHER" id="PTHR11061">
    <property type="entry name" value="RNA M5U METHYLTRANSFERASE"/>
    <property type="match status" value="1"/>
</dbReference>
<dbReference type="Proteomes" id="UP000220922">
    <property type="component" value="Unassembled WGS sequence"/>
</dbReference>
<dbReference type="SUPFAM" id="SSF50249">
    <property type="entry name" value="Nucleic acid-binding proteins"/>
    <property type="match status" value="1"/>
</dbReference>
<feature type="active site" evidence="5">
    <location>
        <position position="386"/>
    </location>
</feature>
<dbReference type="PANTHER" id="PTHR11061:SF30">
    <property type="entry name" value="TRNA (URACIL(54)-C(5))-METHYLTRANSFERASE"/>
    <property type="match status" value="1"/>
</dbReference>
<gene>
    <name evidence="7" type="ORF">A9Q02_10960</name>
</gene>
<dbReference type="EMBL" id="LYXE01000059">
    <property type="protein sequence ID" value="PDW00126.1"/>
    <property type="molecule type" value="Genomic_DNA"/>
</dbReference>
<dbReference type="SUPFAM" id="SSF53335">
    <property type="entry name" value="S-adenosyl-L-methionine-dependent methyltransferases"/>
    <property type="match status" value="1"/>
</dbReference>
<dbReference type="Gene3D" id="2.40.50.1070">
    <property type="match status" value="1"/>
</dbReference>
<organism evidence="7 8">
    <name type="scientific">Candidatus Chloroploca asiatica</name>
    <dbReference type="NCBI Taxonomy" id="1506545"/>
    <lineage>
        <taxon>Bacteria</taxon>
        <taxon>Bacillati</taxon>
        <taxon>Chloroflexota</taxon>
        <taxon>Chloroflexia</taxon>
        <taxon>Chloroflexales</taxon>
        <taxon>Chloroflexineae</taxon>
        <taxon>Oscillochloridaceae</taxon>
        <taxon>Candidatus Chloroploca</taxon>
    </lineage>
</organism>
<dbReference type="CDD" id="cd02440">
    <property type="entry name" value="AdoMet_MTases"/>
    <property type="match status" value="1"/>
</dbReference>
<feature type="binding site" evidence="4">
    <location>
        <position position="314"/>
    </location>
    <ligand>
        <name>S-adenosyl-L-methionine</name>
        <dbReference type="ChEBI" id="CHEBI:59789"/>
    </ligand>
</feature>
<dbReference type="AlphaFoldDB" id="A0A2H3KPN5"/>
<evidence type="ECO:0000313" key="8">
    <source>
        <dbReference type="Proteomes" id="UP000220922"/>
    </source>
</evidence>
<dbReference type="Gene3D" id="3.40.50.150">
    <property type="entry name" value="Vaccinia Virus protein VP39"/>
    <property type="match status" value="1"/>
</dbReference>